<dbReference type="AlphaFoldDB" id="A0A0A9AIF6"/>
<dbReference type="EMBL" id="GBRH01246421">
    <property type="protein sequence ID" value="JAD51474.1"/>
    <property type="molecule type" value="Transcribed_RNA"/>
</dbReference>
<organism evidence="1">
    <name type="scientific">Arundo donax</name>
    <name type="common">Giant reed</name>
    <name type="synonym">Donax arundinaceus</name>
    <dbReference type="NCBI Taxonomy" id="35708"/>
    <lineage>
        <taxon>Eukaryota</taxon>
        <taxon>Viridiplantae</taxon>
        <taxon>Streptophyta</taxon>
        <taxon>Embryophyta</taxon>
        <taxon>Tracheophyta</taxon>
        <taxon>Spermatophyta</taxon>
        <taxon>Magnoliopsida</taxon>
        <taxon>Liliopsida</taxon>
        <taxon>Poales</taxon>
        <taxon>Poaceae</taxon>
        <taxon>PACMAD clade</taxon>
        <taxon>Arundinoideae</taxon>
        <taxon>Arundineae</taxon>
        <taxon>Arundo</taxon>
    </lineage>
</organism>
<reference evidence="1" key="1">
    <citation type="submission" date="2014-09" db="EMBL/GenBank/DDBJ databases">
        <authorList>
            <person name="Magalhaes I.L.F."/>
            <person name="Oliveira U."/>
            <person name="Santos F.R."/>
            <person name="Vidigal T.H.D.A."/>
            <person name="Brescovit A.D."/>
            <person name="Santos A.J."/>
        </authorList>
    </citation>
    <scope>NUCLEOTIDE SEQUENCE</scope>
    <source>
        <tissue evidence="1">Shoot tissue taken approximately 20 cm above the soil surface</tissue>
    </source>
</reference>
<sequence length="23" mass="2404">MAPAGSRLSLHIRGIPSALKQVT</sequence>
<accession>A0A0A9AIF6</accession>
<reference evidence="1" key="2">
    <citation type="journal article" date="2015" name="Data Brief">
        <title>Shoot transcriptome of the giant reed, Arundo donax.</title>
        <authorList>
            <person name="Barrero R.A."/>
            <person name="Guerrero F.D."/>
            <person name="Moolhuijzen P."/>
            <person name="Goolsby J.A."/>
            <person name="Tidwell J."/>
            <person name="Bellgard S.E."/>
            <person name="Bellgard M.I."/>
        </authorList>
    </citation>
    <scope>NUCLEOTIDE SEQUENCE</scope>
    <source>
        <tissue evidence="1">Shoot tissue taken approximately 20 cm above the soil surface</tissue>
    </source>
</reference>
<evidence type="ECO:0000313" key="1">
    <source>
        <dbReference type="EMBL" id="JAD51474.1"/>
    </source>
</evidence>
<proteinExistence type="predicted"/>
<name>A0A0A9AIF6_ARUDO</name>
<protein>
    <submittedName>
        <fullName evidence="1">Uncharacterized protein</fullName>
    </submittedName>
</protein>